<feature type="domain" description="EF-hand" evidence="8">
    <location>
        <begin position="65"/>
        <end position="100"/>
    </location>
</feature>
<keyword evidence="3" id="KW-0963">Cytoplasm</keyword>
<evidence type="ECO:0000256" key="6">
    <source>
        <dbReference type="ARBA" id="ARBA00023273"/>
    </source>
</evidence>
<proteinExistence type="inferred from homology"/>
<dbReference type="Pfam" id="PF13499">
    <property type="entry name" value="EF-hand_7"/>
    <property type="match status" value="1"/>
</dbReference>
<dbReference type="InterPro" id="IPR018247">
    <property type="entry name" value="EF_Hand_1_Ca_BS"/>
</dbReference>
<dbReference type="GO" id="GO:0005829">
    <property type="term" value="C:cytosol"/>
    <property type="evidence" value="ECO:0007669"/>
    <property type="project" value="TreeGrafter"/>
</dbReference>
<dbReference type="PANTHER" id="PTHR19972">
    <property type="entry name" value="CALBINDIN"/>
    <property type="match status" value="1"/>
</dbReference>
<dbReference type="SUPFAM" id="SSF47473">
    <property type="entry name" value="EF-hand"/>
    <property type="match status" value="1"/>
</dbReference>
<sequence length="186" mass="21441">MAFFGLTSLGPQDSFATSLLDTINLNIFSDEDFETAFKKVDRDGSGFIERNEIEALLREVYRGDCPRNEVEMFMAKFDTNQDGKISWEEFVSTLCELRQEVEEQEKAKEQRVGPASQFSSNLEYRENMHKHTRLNTGPTDKYNQPMTASQEYGWQHKEVDQAPRAGKKSCEETLYAAELVKSGMYY</sequence>
<evidence type="ECO:0000256" key="3">
    <source>
        <dbReference type="ARBA" id="ARBA00022490"/>
    </source>
</evidence>
<dbReference type="InterPro" id="IPR051001">
    <property type="entry name" value="Calbindin_Ca-bind"/>
</dbReference>
<reference evidence="9" key="1">
    <citation type="submission" date="2021-01" db="EMBL/GenBank/DDBJ databases">
        <authorList>
            <person name="Corre E."/>
            <person name="Pelletier E."/>
            <person name="Niang G."/>
            <person name="Scheremetjew M."/>
            <person name="Finn R."/>
            <person name="Kale V."/>
            <person name="Holt S."/>
            <person name="Cochrane G."/>
            <person name="Meng A."/>
            <person name="Brown T."/>
            <person name="Cohen L."/>
        </authorList>
    </citation>
    <scope>NUCLEOTIDE SEQUENCE</scope>
    <source>
        <strain evidence="9">CCMP1661</strain>
    </source>
</reference>
<evidence type="ECO:0000256" key="5">
    <source>
        <dbReference type="ARBA" id="ARBA00023212"/>
    </source>
</evidence>
<comment type="similarity">
    <text evidence="7">Belongs to the CFAP144 family.</text>
</comment>
<evidence type="ECO:0000256" key="1">
    <source>
        <dbReference type="ARBA" id="ARBA00004138"/>
    </source>
</evidence>
<name>A0A7S2V2Y5_9STRA</name>
<evidence type="ECO:0000256" key="4">
    <source>
        <dbReference type="ARBA" id="ARBA00022837"/>
    </source>
</evidence>
<dbReference type="InterPro" id="IPR029214">
    <property type="entry name" value="CFAP144"/>
</dbReference>
<dbReference type="GO" id="GO:0005634">
    <property type="term" value="C:nucleus"/>
    <property type="evidence" value="ECO:0007669"/>
    <property type="project" value="TreeGrafter"/>
</dbReference>
<gene>
    <name evidence="9" type="ORF">FJAP1339_LOCUS9496</name>
</gene>
<dbReference type="CDD" id="cd00051">
    <property type="entry name" value="EFh"/>
    <property type="match status" value="1"/>
</dbReference>
<dbReference type="PROSITE" id="PS00018">
    <property type="entry name" value="EF_HAND_1"/>
    <property type="match status" value="2"/>
</dbReference>
<keyword evidence="6" id="KW-0966">Cell projection</keyword>
<evidence type="ECO:0000256" key="2">
    <source>
        <dbReference type="ARBA" id="ARBA00004245"/>
    </source>
</evidence>
<evidence type="ECO:0000259" key="8">
    <source>
        <dbReference type="PROSITE" id="PS50222"/>
    </source>
</evidence>
<keyword evidence="4" id="KW-0106">Calcium</keyword>
<comment type="subcellular location">
    <subcellularLocation>
        <location evidence="1">Cell projection</location>
        <location evidence="1">Cilium</location>
    </subcellularLocation>
    <subcellularLocation>
        <location evidence="2">Cytoplasm</location>
        <location evidence="2">Cytoskeleton</location>
    </subcellularLocation>
</comment>
<dbReference type="GO" id="GO:0051480">
    <property type="term" value="P:regulation of cytosolic calcium ion concentration"/>
    <property type="evidence" value="ECO:0007669"/>
    <property type="project" value="TreeGrafter"/>
</dbReference>
<accession>A0A7S2V2Y5</accession>
<dbReference type="PRINTS" id="PR01697">
    <property type="entry name" value="PARVALBUMIN"/>
</dbReference>
<dbReference type="PROSITE" id="PS50222">
    <property type="entry name" value="EF_HAND_2"/>
    <property type="match status" value="2"/>
</dbReference>
<feature type="domain" description="EF-hand" evidence="8">
    <location>
        <begin position="28"/>
        <end position="63"/>
    </location>
</feature>
<dbReference type="Gene3D" id="1.10.238.10">
    <property type="entry name" value="EF-hand"/>
    <property type="match status" value="1"/>
</dbReference>
<dbReference type="PANTHER" id="PTHR19972:SF10">
    <property type="entry name" value="CALBINDIN-32"/>
    <property type="match status" value="1"/>
</dbReference>
<dbReference type="InterPro" id="IPR011992">
    <property type="entry name" value="EF-hand-dom_pair"/>
</dbReference>
<organism evidence="9">
    <name type="scientific">Fibrocapsa japonica</name>
    <dbReference type="NCBI Taxonomy" id="94617"/>
    <lineage>
        <taxon>Eukaryota</taxon>
        <taxon>Sar</taxon>
        <taxon>Stramenopiles</taxon>
        <taxon>Ochrophyta</taxon>
        <taxon>Raphidophyceae</taxon>
        <taxon>Chattonellales</taxon>
        <taxon>Chattonellaceae</taxon>
        <taxon>Fibrocapsa</taxon>
    </lineage>
</organism>
<dbReference type="Pfam" id="PF14886">
    <property type="entry name" value="FAM183"/>
    <property type="match status" value="1"/>
</dbReference>
<dbReference type="SMART" id="SM00054">
    <property type="entry name" value="EFh"/>
    <property type="match status" value="2"/>
</dbReference>
<evidence type="ECO:0000256" key="7">
    <source>
        <dbReference type="ARBA" id="ARBA00034777"/>
    </source>
</evidence>
<dbReference type="InterPro" id="IPR002048">
    <property type="entry name" value="EF_hand_dom"/>
</dbReference>
<dbReference type="EMBL" id="HBHR01018771">
    <property type="protein sequence ID" value="CAD9870141.1"/>
    <property type="molecule type" value="Transcribed_RNA"/>
</dbReference>
<protein>
    <recommendedName>
        <fullName evidence="8">EF-hand domain-containing protein</fullName>
    </recommendedName>
</protein>
<evidence type="ECO:0000313" key="9">
    <source>
        <dbReference type="EMBL" id="CAD9870141.1"/>
    </source>
</evidence>
<dbReference type="AlphaFoldDB" id="A0A7S2V2Y5"/>
<keyword evidence="5" id="KW-0206">Cytoskeleton</keyword>
<dbReference type="GO" id="GO:0005509">
    <property type="term" value="F:calcium ion binding"/>
    <property type="evidence" value="ECO:0007669"/>
    <property type="project" value="InterPro"/>
</dbReference>